<feature type="compositionally biased region" description="Polar residues" evidence="3">
    <location>
        <begin position="872"/>
        <end position="895"/>
    </location>
</feature>
<dbReference type="EMBL" id="GL882879">
    <property type="protein sequence ID" value="EGF83480.1"/>
    <property type="molecule type" value="Genomic_DNA"/>
</dbReference>
<evidence type="ECO:0000256" key="2">
    <source>
        <dbReference type="SAM" id="Coils"/>
    </source>
</evidence>
<comment type="similarity">
    <text evidence="1">Belongs to the sorting nexin family.</text>
</comment>
<name>F4NT10_BATDJ</name>
<dbReference type="InParanoid" id="F4NT10"/>
<dbReference type="InterPro" id="IPR036871">
    <property type="entry name" value="PX_dom_sf"/>
</dbReference>
<dbReference type="PANTHER" id="PTHR22775:SF3">
    <property type="entry name" value="SORTING NEXIN-13"/>
    <property type="match status" value="1"/>
</dbReference>
<sequence>MNANPRRHSTRVQKTMSSKFSENHSIKLTVLLYFDILSVPFYKYGSAFAVLFALWTVGSDAIHHRKELARIRNRSGFLQNEDDARLIAVNNGHPIRQFPLCSPARWSKIKVARKRELTPYVTRQYINHDQIQLFLNCLVGHVTQDFICSWYSYVSIEPAFISRIEQAMHNAFAEIKMRLDRIDIAQIVVVKLCPALVVHALEIRKAERLLRGERIQKKVPEGSELDHQLARYYLNGNLHPAVSASPVRNMELELAYLRSKLKHIIPLLFQKSETGSRVFTILIREILVCRIIQPIMEMLSDPDYWNQTFDSLADGIIQHEQSLGRKIGDALDKDNAMDADELDQNVSGSIKPPTFNAFIKQIKACDNLIDAFRIRGIISTELQKRSNDIAGYDGDDIVHGVKVSKVQGYINRLNVAQQRIEKRITALGARQKKGVRDNDTEDVVLNTPTLTTVLEDRDMLGYFAEYMDSVNRLHIVQCYVRGSMLLSPLGFTDINATEMAEILDMSPHISESWDIYTLAEGIQQIFKQHWAREAPFHIPEISSGTVKALQSVVDCLAVGNEAFSREVLVVRRELKAFIQALQDIYRIMDRVDFPGFIRSSFYSQMMVHIVLEGGVSSQADLTQKNLNIVRKSSGEQGLNARGAYIFKEDGGTLLDRTSSESEREIADIEPFSNHEAGIFEDNSRKSKSRLIMDVMFKGKRKQTAKQLLNSSNVHMNFDDYLPTVSVRTDNATNIEGELHALVNSDENSFVSFLRKKTSKILGDDRIGATKEENCTSDMSQHYTKGAKNDTADGGKTSPLKGLNQADYNDVSAKALDGTSSADTSLDSLNALDCSLNTTLAEPSQSEVESSRGIFAFGPFKKKSKLLEKTDNTEQNSTTTNHITGASLNNMDGSSKNHAKSEFVTTKISSPVSAESSREDTSSLFSASGNIFSSPSPRKLSSDTASFYPPVGPANSSSQLRVQSDVYGNDGGAFTKSTASQRRVSSPLISVAYLDDTQPHHSEMFSSKDVLESEPDMLQILKGERTDDEEIQSWLEETNGVHVSSIPRSRNEIISAYSPEQDILPPIIVPPLRVHQLNTDLQRLRADAEDIDHQKAAIEKSPQSFKTGDTAYATQLKHLHYMRIGIEEEMRRLVTEKRALEMDELENVIIPDGTVISIGESYFSNEDGKDFVLYPVQVQRLSSQGIAFGWFVVRRYSEFLSMHQILKSKYPAIIQLYDMPGKLLNGLMKPRRQSFETRRVSLEKYLQNLVRHIEICKSVEFRKFLCHPSISKILFHREVGEHPVKRSFFKNVFHTVDEGLDAFRQKLRAQHNAPTFINHQQGSGGLYSESQQHLSVPFNSQTLPRSSITPQLIHHQQSNTNNNPMSSMIHTLFGPSTTSFATDPSSLSLPLSYQGEQVNGASLASATDAIIDVFIEIFELKEKNNWLRRQAVTIFLQQLFGGTVERRVNESLRWMVCEDNCALMLSNLLTTFWPAGVWDPQFTLRSTEDKRQSRLDAQGKLSSLLPELLGGIVGRHNAKRGALRWCGLFQNRRLNQHLLYTLMDELLVILFPEIGN</sequence>
<dbReference type="STRING" id="684364.F4NT10"/>
<dbReference type="SMART" id="SM00313">
    <property type="entry name" value="PXA"/>
    <property type="match status" value="1"/>
</dbReference>
<evidence type="ECO:0000256" key="3">
    <source>
        <dbReference type="SAM" id="MobiDB-lite"/>
    </source>
</evidence>
<dbReference type="PROSITE" id="PS51207">
    <property type="entry name" value="PXA"/>
    <property type="match status" value="1"/>
</dbReference>
<accession>F4NT10</accession>
<dbReference type="Gene3D" id="1.10.167.10">
    <property type="entry name" value="Regulator of G-protein Signalling 4, domain 2"/>
    <property type="match status" value="1"/>
</dbReference>
<dbReference type="SMART" id="SM00312">
    <property type="entry name" value="PX"/>
    <property type="match status" value="1"/>
</dbReference>
<dbReference type="InterPro" id="IPR044926">
    <property type="entry name" value="RGS_subdomain_2"/>
</dbReference>
<evidence type="ECO:0000259" key="5">
    <source>
        <dbReference type="PROSITE" id="PS51207"/>
    </source>
</evidence>
<dbReference type="PANTHER" id="PTHR22775">
    <property type="entry name" value="SORTING NEXIN"/>
    <property type="match status" value="1"/>
</dbReference>
<dbReference type="InterPro" id="IPR003114">
    <property type="entry name" value="Phox_assoc"/>
</dbReference>
<dbReference type="InterPro" id="IPR013937">
    <property type="entry name" value="Sorting_nexin_C"/>
</dbReference>
<feature type="domain" description="PXA" evidence="5">
    <location>
        <begin position="128"/>
        <end position="317"/>
    </location>
</feature>
<organism evidence="6 7">
    <name type="scientific">Batrachochytrium dendrobatidis (strain JAM81 / FGSC 10211)</name>
    <name type="common">Frog chytrid fungus</name>
    <dbReference type="NCBI Taxonomy" id="684364"/>
    <lineage>
        <taxon>Eukaryota</taxon>
        <taxon>Fungi</taxon>
        <taxon>Fungi incertae sedis</taxon>
        <taxon>Chytridiomycota</taxon>
        <taxon>Chytridiomycota incertae sedis</taxon>
        <taxon>Chytridiomycetes</taxon>
        <taxon>Rhizophydiales</taxon>
        <taxon>Rhizophydiales incertae sedis</taxon>
        <taxon>Batrachochytrium</taxon>
    </lineage>
</organism>
<evidence type="ECO:0000313" key="7">
    <source>
        <dbReference type="Proteomes" id="UP000007241"/>
    </source>
</evidence>
<feature type="coiled-coil region" evidence="2">
    <location>
        <begin position="1073"/>
        <end position="1100"/>
    </location>
</feature>
<dbReference type="FunCoup" id="F4NT10">
    <property type="interactions" value="363"/>
</dbReference>
<dbReference type="Proteomes" id="UP000007241">
    <property type="component" value="Unassembled WGS sequence"/>
</dbReference>
<keyword evidence="2" id="KW-0175">Coiled coil</keyword>
<dbReference type="GO" id="GO:0035091">
    <property type="term" value="F:phosphatidylinositol binding"/>
    <property type="evidence" value="ECO:0000318"/>
    <property type="project" value="GO_Central"/>
</dbReference>
<dbReference type="Pfam" id="PF02194">
    <property type="entry name" value="PXA"/>
    <property type="match status" value="1"/>
</dbReference>
<feature type="domain" description="PX" evidence="4">
    <location>
        <begin position="1151"/>
        <end position="1271"/>
    </location>
</feature>
<dbReference type="Pfam" id="PF00787">
    <property type="entry name" value="PX"/>
    <property type="match status" value="1"/>
</dbReference>
<evidence type="ECO:0000256" key="1">
    <source>
        <dbReference type="ARBA" id="ARBA00010883"/>
    </source>
</evidence>
<dbReference type="SUPFAM" id="SSF64268">
    <property type="entry name" value="PX domain"/>
    <property type="match status" value="1"/>
</dbReference>
<dbReference type="Pfam" id="PF08628">
    <property type="entry name" value="Nexin_C"/>
    <property type="match status" value="1"/>
</dbReference>
<gene>
    <name evidence="6" type="ORF">BATDEDRAFT_22206</name>
</gene>
<evidence type="ECO:0000259" key="4">
    <source>
        <dbReference type="PROSITE" id="PS50195"/>
    </source>
</evidence>
<protein>
    <submittedName>
        <fullName evidence="6">Uncharacterized protein</fullName>
    </submittedName>
</protein>
<dbReference type="GeneID" id="18237870"/>
<reference evidence="6 7" key="1">
    <citation type="submission" date="2009-12" db="EMBL/GenBank/DDBJ databases">
        <title>The draft genome of Batrachochytrium dendrobatidis.</title>
        <authorList>
            <consortium name="US DOE Joint Genome Institute (JGI-PGF)"/>
            <person name="Kuo A."/>
            <person name="Salamov A."/>
            <person name="Schmutz J."/>
            <person name="Lucas S."/>
            <person name="Pitluck S."/>
            <person name="Rosenblum E."/>
            <person name="Stajich J."/>
            <person name="Eisen M."/>
            <person name="Grigoriev I.V."/>
        </authorList>
    </citation>
    <scope>NUCLEOTIDE SEQUENCE [LARGE SCALE GENOMIC DNA]</scope>
    <source>
        <strain evidence="7">JAM81 / FGSC 10211</strain>
    </source>
</reference>
<dbReference type="PROSITE" id="PS50195">
    <property type="entry name" value="PX"/>
    <property type="match status" value="1"/>
</dbReference>
<dbReference type="HOGENOM" id="CLU_002131_1_0_1"/>
<feature type="region of interest" description="Disordered" evidence="3">
    <location>
        <begin position="865"/>
        <end position="899"/>
    </location>
</feature>
<dbReference type="Gene3D" id="3.30.1520.10">
    <property type="entry name" value="Phox-like domain"/>
    <property type="match status" value="1"/>
</dbReference>
<dbReference type="RefSeq" id="XP_006675499.1">
    <property type="nucleotide sequence ID" value="XM_006675436.1"/>
</dbReference>
<dbReference type="InterPro" id="IPR036305">
    <property type="entry name" value="RGS_sf"/>
</dbReference>
<dbReference type="InterPro" id="IPR001683">
    <property type="entry name" value="PX_dom"/>
</dbReference>
<dbReference type="OMA" id="AMYVVEV"/>
<feature type="region of interest" description="Disordered" evidence="3">
    <location>
        <begin position="774"/>
        <end position="803"/>
    </location>
</feature>
<evidence type="ECO:0000313" key="6">
    <source>
        <dbReference type="EMBL" id="EGF83480.1"/>
    </source>
</evidence>
<dbReference type="SUPFAM" id="SSF48097">
    <property type="entry name" value="Regulator of G-protein signaling, RGS"/>
    <property type="match status" value="1"/>
</dbReference>
<proteinExistence type="inferred from homology"/>
<keyword evidence="7" id="KW-1185">Reference proteome</keyword>
<dbReference type="OrthoDB" id="120967at2759"/>